<accession>A0A4U2Y169</accession>
<gene>
    <name evidence="3" type="ORF">E8L90_00955</name>
</gene>
<dbReference type="OrthoDB" id="2466760at2"/>
<proteinExistence type="predicted"/>
<name>A0A4U2Y169_9BACL</name>
<protein>
    <submittedName>
        <fullName evidence="3">Uncharacterized protein</fullName>
    </submittedName>
</protein>
<keyword evidence="4" id="KW-1185">Reference proteome</keyword>
<feature type="chain" id="PRO_5020836891" evidence="2">
    <location>
        <begin position="25"/>
        <end position="231"/>
    </location>
</feature>
<evidence type="ECO:0000313" key="4">
    <source>
        <dbReference type="Proteomes" id="UP000307841"/>
    </source>
</evidence>
<sequence>MKKMLSVSVIAASLLVTSAVGAFAAEKEGKGAGWSSLPEVQARKALQVEQKALQDKLKAQTQINKQAWGILWGDVTPEVRETVKSALAETKPLREQNKTLSAELKEAKKAKDKEKVARIKAEIAANHTAIEEKLAHIQTELTQVKEKKASFQEMNQELKPIRTEKKANKEQAKELKTNEKNTVKEAKEVFKSGDKEQAAASLQEAADLLTKLTQVQTEILEQKQAISEIIQ</sequence>
<evidence type="ECO:0000256" key="1">
    <source>
        <dbReference type="SAM" id="Coils"/>
    </source>
</evidence>
<dbReference type="RefSeq" id="WP_137027602.1">
    <property type="nucleotide sequence ID" value="NZ_SZNK01000001.1"/>
</dbReference>
<comment type="caution">
    <text evidence="3">The sequence shown here is derived from an EMBL/GenBank/DDBJ whole genome shotgun (WGS) entry which is preliminary data.</text>
</comment>
<feature type="signal peptide" evidence="2">
    <location>
        <begin position="1"/>
        <end position="24"/>
    </location>
</feature>
<keyword evidence="1" id="KW-0175">Coiled coil</keyword>
<dbReference type="AlphaFoldDB" id="A0A4U2Y169"/>
<reference evidence="3 4" key="1">
    <citation type="submission" date="2019-04" db="EMBL/GenBank/DDBJ databases">
        <title>Whole genome sequencing of Brevibacillus sp. TGS2-1.</title>
        <authorList>
            <person name="Choi A."/>
        </authorList>
    </citation>
    <scope>NUCLEOTIDE SEQUENCE [LARGE SCALE GENOMIC DNA]</scope>
    <source>
        <strain evidence="3 4">TGS2-1</strain>
    </source>
</reference>
<keyword evidence="2" id="KW-0732">Signal</keyword>
<evidence type="ECO:0000256" key="2">
    <source>
        <dbReference type="SAM" id="SignalP"/>
    </source>
</evidence>
<organism evidence="3 4">
    <name type="scientific">Brevibacillus antibioticus</name>
    <dbReference type="NCBI Taxonomy" id="2570228"/>
    <lineage>
        <taxon>Bacteria</taxon>
        <taxon>Bacillati</taxon>
        <taxon>Bacillota</taxon>
        <taxon>Bacilli</taxon>
        <taxon>Bacillales</taxon>
        <taxon>Paenibacillaceae</taxon>
        <taxon>Brevibacillus</taxon>
    </lineage>
</organism>
<dbReference type="EMBL" id="SZNK01000001">
    <property type="protein sequence ID" value="TKI54130.1"/>
    <property type="molecule type" value="Genomic_DNA"/>
</dbReference>
<feature type="coiled-coil region" evidence="1">
    <location>
        <begin position="93"/>
        <end position="189"/>
    </location>
</feature>
<evidence type="ECO:0000313" key="3">
    <source>
        <dbReference type="EMBL" id="TKI54130.1"/>
    </source>
</evidence>
<dbReference type="Proteomes" id="UP000307841">
    <property type="component" value="Unassembled WGS sequence"/>
</dbReference>